<keyword evidence="3" id="KW-1185">Reference proteome</keyword>
<gene>
    <name evidence="2" type="ORF">PISMIDRAFT_25097</name>
    <name evidence="1" type="ORF">PISMIDRAFT_25837</name>
</gene>
<proteinExistence type="predicted"/>
<name>A0A0C9YRV5_9AGAM</name>
<sequence>MSLPHIWWMDNKNWMELLYRANQIHLNQLHLMFAASATSIVNLWEKQMPLEMEMDSLGNKFLTDPIIMGQFGVLRDGRMIWDMGALQEWLDDYAEFQVQILLHCETLSGAPGHGMELTLLTICNTREHSQRSLVILGKHVTLLHCYYKSAAITGHKKLIPHALNALTADLLIQSLALAQPFAELAAHICYPDQPEVLKLYKTLLFINNSHLFTTKNISHSMAKLSVEHLSLKLTVNPWQHISISFKCKLGHPGQFQQLARSGKLGLNAQEEITRVSEEQITDQVVARLEGKVLGDLESHLTDRLKESVAVMASEEKIVERVLARLEEKPSHSDNHQELWLAQRIDMDGPQLMGVEEMNIVEVGDGLMGVEGKVYIILGMWVSSKELARKVSDVEGSIAPTFINEGFVKKPKVFISGKGGMGN</sequence>
<dbReference type="Proteomes" id="UP000054018">
    <property type="component" value="Unassembled WGS sequence"/>
</dbReference>
<evidence type="ECO:0000313" key="2">
    <source>
        <dbReference type="EMBL" id="KIK16609.1"/>
    </source>
</evidence>
<dbReference type="OrthoDB" id="2692165at2759"/>
<organism evidence="2 3">
    <name type="scientific">Pisolithus microcarpus 441</name>
    <dbReference type="NCBI Taxonomy" id="765257"/>
    <lineage>
        <taxon>Eukaryota</taxon>
        <taxon>Fungi</taxon>
        <taxon>Dikarya</taxon>
        <taxon>Basidiomycota</taxon>
        <taxon>Agaricomycotina</taxon>
        <taxon>Agaricomycetes</taxon>
        <taxon>Agaricomycetidae</taxon>
        <taxon>Boletales</taxon>
        <taxon>Sclerodermatineae</taxon>
        <taxon>Pisolithaceae</taxon>
        <taxon>Pisolithus</taxon>
    </lineage>
</organism>
<reference evidence="2" key="3">
    <citation type="submission" date="2015-02" db="EMBL/GenBank/DDBJ databases">
        <title>Evolutionary Origins and Diversification of the Mycorrhizal Mutualists.</title>
        <authorList>
            <consortium name="DOE Joint Genome Institute"/>
            <consortium name="Mycorrhizal Genomics Consortium"/>
            <person name="Kohler A."/>
            <person name="Kuo A."/>
            <person name="Nagy L.G."/>
            <person name="Floudas D."/>
            <person name="Copeland A."/>
            <person name="Barry K.W."/>
            <person name="Cichocki N."/>
            <person name="Veneault-Fourrey C."/>
            <person name="LaButti K."/>
            <person name="Lindquist E.A."/>
            <person name="Lipzen A."/>
            <person name="Lundell T."/>
            <person name="Morin E."/>
            <person name="Murat C."/>
            <person name="Riley R."/>
            <person name="Ohm R."/>
            <person name="Sun H."/>
            <person name="Tunlid A."/>
            <person name="Henrissat B."/>
            <person name="Grigoriev I.V."/>
            <person name="Hibbett D.S."/>
            <person name="Martin F."/>
        </authorList>
    </citation>
    <scope>NUCLEOTIDE SEQUENCE</scope>
    <source>
        <strain evidence="2">441</strain>
    </source>
</reference>
<dbReference type="EMBL" id="KN834322">
    <property type="protein sequence ID" value="KIK11035.1"/>
    <property type="molecule type" value="Genomic_DNA"/>
</dbReference>
<dbReference type="HOGENOM" id="CLU_650718_0_0_1"/>
<protein>
    <submittedName>
        <fullName evidence="2">Uncharacterized protein</fullName>
    </submittedName>
</protein>
<dbReference type="EMBL" id="KN833852">
    <property type="protein sequence ID" value="KIK16609.1"/>
    <property type="molecule type" value="Genomic_DNA"/>
</dbReference>
<reference evidence="2 3" key="1">
    <citation type="submission" date="2014-04" db="EMBL/GenBank/DDBJ databases">
        <authorList>
            <consortium name="DOE Joint Genome Institute"/>
            <person name="Kuo A."/>
            <person name="Kohler A."/>
            <person name="Costa M.D."/>
            <person name="Nagy L.G."/>
            <person name="Floudas D."/>
            <person name="Copeland A."/>
            <person name="Barry K.W."/>
            <person name="Cichocki N."/>
            <person name="Veneault-Fourrey C."/>
            <person name="LaButti K."/>
            <person name="Lindquist E.A."/>
            <person name="Lipzen A."/>
            <person name="Lundell T."/>
            <person name="Morin E."/>
            <person name="Murat C."/>
            <person name="Sun H."/>
            <person name="Tunlid A."/>
            <person name="Henrissat B."/>
            <person name="Grigoriev I.V."/>
            <person name="Hibbett D.S."/>
            <person name="Martin F."/>
            <person name="Nordberg H.P."/>
            <person name="Cantor M.N."/>
            <person name="Hua S.X."/>
        </authorList>
    </citation>
    <scope>NUCLEOTIDE SEQUENCE [LARGE SCALE GENOMIC DNA]</scope>
    <source>
        <strain evidence="2 3">441</strain>
    </source>
</reference>
<dbReference type="STRING" id="765257.A0A0C9YRV5"/>
<evidence type="ECO:0000313" key="3">
    <source>
        <dbReference type="Proteomes" id="UP000054018"/>
    </source>
</evidence>
<reference evidence="3" key="2">
    <citation type="submission" date="2015-01" db="EMBL/GenBank/DDBJ databases">
        <title>Evolutionary Origins and Diversification of the Mycorrhizal Mutualists.</title>
        <authorList>
            <consortium name="DOE Joint Genome Institute"/>
            <consortium name="Mycorrhizal Genomics Consortium"/>
            <person name="Kohler A."/>
            <person name="Kuo A."/>
            <person name="Nagy L.G."/>
            <person name="Floudas D."/>
            <person name="Copeland A."/>
            <person name="Barry K.W."/>
            <person name="Cichocki N."/>
            <person name="Veneault-Fourrey C."/>
            <person name="LaButti K."/>
            <person name="Lindquist E.A."/>
            <person name="Lipzen A."/>
            <person name="Lundell T."/>
            <person name="Morin E."/>
            <person name="Murat C."/>
            <person name="Riley R."/>
            <person name="Ohm R."/>
            <person name="Sun H."/>
            <person name="Tunlid A."/>
            <person name="Henrissat B."/>
            <person name="Grigoriev I.V."/>
            <person name="Hibbett D.S."/>
            <person name="Martin F."/>
        </authorList>
    </citation>
    <scope>NUCLEOTIDE SEQUENCE [LARGE SCALE GENOMIC DNA]</scope>
    <source>
        <strain evidence="1 3">441</strain>
    </source>
</reference>
<accession>A0A0C9YRV5</accession>
<evidence type="ECO:0000313" key="1">
    <source>
        <dbReference type="EMBL" id="KIK11035.1"/>
    </source>
</evidence>
<dbReference type="AlphaFoldDB" id="A0A0C9YRV5"/>